<accession>A0A1G4YCZ6</accession>
<proteinExistence type="predicted"/>
<dbReference type="EMBL" id="FMUI01000006">
    <property type="protein sequence ID" value="SCX51313.1"/>
    <property type="molecule type" value="Genomic_DNA"/>
</dbReference>
<dbReference type="Proteomes" id="UP000183569">
    <property type="component" value="Unassembled WGS sequence"/>
</dbReference>
<name>A0A1G4YCZ6_9ENTR</name>
<evidence type="ECO:0000313" key="1">
    <source>
        <dbReference type="EMBL" id="SCX51313.1"/>
    </source>
</evidence>
<evidence type="ECO:0008006" key="3">
    <source>
        <dbReference type="Google" id="ProtNLM"/>
    </source>
</evidence>
<gene>
    <name evidence="1" type="ORF">SAMN02927897_02438</name>
</gene>
<dbReference type="AlphaFoldDB" id="A0A1G4YCZ6"/>
<evidence type="ECO:0000313" key="2">
    <source>
        <dbReference type="Proteomes" id="UP000183569"/>
    </source>
</evidence>
<comment type="caution">
    <text evidence="1">The sequence shown here is derived from an EMBL/GenBank/DDBJ whole genome shotgun (WGS) entry which is preliminary data.</text>
</comment>
<sequence length="193" mass="22562">MLRWIHWWRNGWRHKRHHSWPLPEELNIIHAVITYAETHQRLWIDNLFGVKPTAIPEPTEAFINVIELLQHQRVLLFEALFCVCVADPSSVYHFLSPDAQQWCRRLAMGLKPGLWMPPLSSDPEITGIILLRGWVGEPVWSRMRFSLPKENVEVIERQVAITLAPQKLSALWVAVLAWMQRESQRENSHADNA</sequence>
<organism evidence="1 2">
    <name type="scientific">Kosakonia sacchari</name>
    <dbReference type="NCBI Taxonomy" id="1158459"/>
    <lineage>
        <taxon>Bacteria</taxon>
        <taxon>Pseudomonadati</taxon>
        <taxon>Pseudomonadota</taxon>
        <taxon>Gammaproteobacteria</taxon>
        <taxon>Enterobacterales</taxon>
        <taxon>Enterobacteriaceae</taxon>
        <taxon>Kosakonia</taxon>
    </lineage>
</organism>
<dbReference type="GeneID" id="23845264"/>
<dbReference type="RefSeq" id="WP_017458097.1">
    <property type="nucleotide sequence ID" value="NZ_CP016337.1"/>
</dbReference>
<reference evidence="1 2" key="1">
    <citation type="submission" date="2016-10" db="EMBL/GenBank/DDBJ databases">
        <authorList>
            <person name="Varghese N."/>
            <person name="Submissions S."/>
        </authorList>
    </citation>
    <scope>NUCLEOTIDE SEQUENCE [LARGE SCALE GENOMIC DNA]</scope>
    <source>
        <strain evidence="1 2">CGMCC 1.12102</strain>
    </source>
</reference>
<protein>
    <recommendedName>
        <fullName evidence="3">Type III secretion protein</fullName>
    </recommendedName>
</protein>